<name>A0ABU5Z005_9MYCO</name>
<evidence type="ECO:0000313" key="2">
    <source>
        <dbReference type="Proteomes" id="UP001299283"/>
    </source>
</evidence>
<organism evidence="1 2">
    <name type="scientific">[Mycobacterium] vasticus</name>
    <dbReference type="NCBI Taxonomy" id="2875777"/>
    <lineage>
        <taxon>Bacteria</taxon>
        <taxon>Bacillati</taxon>
        <taxon>Actinomycetota</taxon>
        <taxon>Actinomycetes</taxon>
        <taxon>Mycobacteriales</taxon>
        <taxon>Mycobacteriaceae</taxon>
        <taxon>Mycolicibacter</taxon>
    </lineage>
</organism>
<gene>
    <name evidence="1" type="ORF">K5L39_16135</name>
</gene>
<comment type="caution">
    <text evidence="1">The sequence shown here is derived from an EMBL/GenBank/DDBJ whole genome shotgun (WGS) entry which is preliminary data.</text>
</comment>
<sequence>MAEPLSCRKVELRDCGNTEHTWDREAAGIVVTRQSGDVLAN</sequence>
<evidence type="ECO:0000313" key="1">
    <source>
        <dbReference type="EMBL" id="MEB3070716.1"/>
    </source>
</evidence>
<protein>
    <submittedName>
        <fullName evidence="1">Uncharacterized protein</fullName>
    </submittedName>
</protein>
<proteinExistence type="predicted"/>
<accession>A0ABU5Z005</accession>
<dbReference type="EMBL" id="JAYJJQ010000016">
    <property type="protein sequence ID" value="MEB3070716.1"/>
    <property type="molecule type" value="Genomic_DNA"/>
</dbReference>
<reference evidence="1 2" key="1">
    <citation type="submission" date="2023-12" db="EMBL/GenBank/DDBJ databases">
        <title>Description of new species of Mycobacterium terrae complex isolated from sewage at the Sao Paulo Zoological Park Foundation in Brazil.</title>
        <authorList>
            <person name="Romagnoli C.L."/>
            <person name="Conceicao E.C."/>
            <person name="Machado E."/>
            <person name="Barreto L.B.P.F."/>
            <person name="Sharma A."/>
            <person name="Silva N.M."/>
            <person name="Marques L.E."/>
            <person name="Juliana M.A."/>
            <person name="Lourenco M.C.S."/>
            <person name="Digiampietri L.A."/>
            <person name="Suffys P.N."/>
            <person name="Viana-Niero C."/>
        </authorList>
    </citation>
    <scope>NUCLEOTIDE SEQUENCE [LARGE SCALE GENOMIC DNA]</scope>
    <source>
        <strain evidence="1 2">MYC017</strain>
    </source>
</reference>
<dbReference type="RefSeq" id="WP_329779627.1">
    <property type="nucleotide sequence ID" value="NZ_JAYJJQ010000016.1"/>
</dbReference>
<keyword evidence="2" id="KW-1185">Reference proteome</keyword>
<dbReference type="Proteomes" id="UP001299283">
    <property type="component" value="Unassembled WGS sequence"/>
</dbReference>